<organism evidence="1 2">
    <name type="scientific">Araneus ventricosus</name>
    <name type="common">Orbweaver spider</name>
    <name type="synonym">Epeira ventricosa</name>
    <dbReference type="NCBI Taxonomy" id="182803"/>
    <lineage>
        <taxon>Eukaryota</taxon>
        <taxon>Metazoa</taxon>
        <taxon>Ecdysozoa</taxon>
        <taxon>Arthropoda</taxon>
        <taxon>Chelicerata</taxon>
        <taxon>Arachnida</taxon>
        <taxon>Araneae</taxon>
        <taxon>Araneomorphae</taxon>
        <taxon>Entelegynae</taxon>
        <taxon>Araneoidea</taxon>
        <taxon>Araneidae</taxon>
        <taxon>Araneus</taxon>
    </lineage>
</organism>
<name>A0A4Y2AAU5_ARAVE</name>
<proteinExistence type="predicted"/>
<dbReference type="EMBL" id="BGPR01000010">
    <property type="protein sequence ID" value="GBL76810.1"/>
    <property type="molecule type" value="Genomic_DNA"/>
</dbReference>
<sequence>MSSELSLYPSSHRPLTGSTPALLFFLGGPTGDIPAQIGALRFRKLTLREGSIFSSLGCGGIGGPVVKLKTSVEGATPAPSFKSGMCFEGEEKQIVGRHAQIGRRSTDANSNFIKTTIHRDSQQQNKDVCIRVGHAFWLCEGHFKVEAGLGWKIQN</sequence>
<dbReference type="Proteomes" id="UP000499080">
    <property type="component" value="Unassembled WGS sequence"/>
</dbReference>
<evidence type="ECO:0000313" key="1">
    <source>
        <dbReference type="EMBL" id="GBL76810.1"/>
    </source>
</evidence>
<comment type="caution">
    <text evidence="1">The sequence shown here is derived from an EMBL/GenBank/DDBJ whole genome shotgun (WGS) entry which is preliminary data.</text>
</comment>
<reference evidence="1 2" key="1">
    <citation type="journal article" date="2019" name="Sci. Rep.">
        <title>Orb-weaving spider Araneus ventricosus genome elucidates the spidroin gene catalogue.</title>
        <authorList>
            <person name="Kono N."/>
            <person name="Nakamura H."/>
            <person name="Ohtoshi R."/>
            <person name="Moran D.A.P."/>
            <person name="Shinohara A."/>
            <person name="Yoshida Y."/>
            <person name="Fujiwara M."/>
            <person name="Mori M."/>
            <person name="Tomita M."/>
            <person name="Arakawa K."/>
        </authorList>
    </citation>
    <scope>NUCLEOTIDE SEQUENCE [LARGE SCALE GENOMIC DNA]</scope>
</reference>
<protein>
    <submittedName>
        <fullName evidence="1">Uncharacterized protein</fullName>
    </submittedName>
</protein>
<accession>A0A4Y2AAU5</accession>
<evidence type="ECO:0000313" key="2">
    <source>
        <dbReference type="Proteomes" id="UP000499080"/>
    </source>
</evidence>
<dbReference type="AlphaFoldDB" id="A0A4Y2AAU5"/>
<keyword evidence="2" id="KW-1185">Reference proteome</keyword>
<gene>
    <name evidence="1" type="ORF">AVEN_53473_1</name>
</gene>